<evidence type="ECO:0000256" key="5">
    <source>
        <dbReference type="PIRSR" id="PIRSR001992-1"/>
    </source>
</evidence>
<feature type="disulfide bond" evidence="5">
    <location>
        <begin position="150"/>
        <end position="155"/>
    </location>
</feature>
<dbReference type="GO" id="GO:0005615">
    <property type="term" value="C:extracellular space"/>
    <property type="evidence" value="ECO:0007669"/>
    <property type="project" value="TreeGrafter"/>
</dbReference>
<protein>
    <submittedName>
        <fullName evidence="9">CD74 molecule, major histocompatibility complex, class II invariant chain b</fullName>
    </submittedName>
</protein>
<keyword evidence="2" id="KW-0964">Secreted</keyword>
<dbReference type="InterPro" id="IPR036857">
    <property type="entry name" value="Thyroglobulin_1_sf"/>
</dbReference>
<dbReference type="PROSITE" id="PS51162">
    <property type="entry name" value="THYROGLOBULIN_1_2"/>
    <property type="match status" value="1"/>
</dbReference>
<evidence type="ECO:0000256" key="4">
    <source>
        <dbReference type="ARBA" id="ARBA00023157"/>
    </source>
</evidence>
<dbReference type="PROSITE" id="PS00484">
    <property type="entry name" value="THYROGLOBULIN_1_1"/>
    <property type="match status" value="1"/>
</dbReference>
<feature type="disulfide bond" evidence="5">
    <location>
        <begin position="157"/>
        <end position="174"/>
    </location>
</feature>
<evidence type="ECO:0000256" key="1">
    <source>
        <dbReference type="ARBA" id="ARBA00004613"/>
    </source>
</evidence>
<dbReference type="GO" id="GO:0006886">
    <property type="term" value="P:intracellular protein transport"/>
    <property type="evidence" value="ECO:0007669"/>
    <property type="project" value="InterPro"/>
</dbReference>
<dbReference type="KEGG" id="char:105904599"/>
<dbReference type="CDD" id="cd00191">
    <property type="entry name" value="TY"/>
    <property type="match status" value="1"/>
</dbReference>
<dbReference type="InterPro" id="IPR051950">
    <property type="entry name" value="Dev_reg/Prot_inhib"/>
</dbReference>
<dbReference type="SUPFAM" id="SSF57610">
    <property type="entry name" value="Thyroglobulin type-1 domain"/>
    <property type="match status" value="1"/>
</dbReference>
<keyword evidence="3" id="KW-0677">Repeat</keyword>
<dbReference type="GO" id="GO:0016020">
    <property type="term" value="C:membrane"/>
    <property type="evidence" value="ECO:0007669"/>
    <property type="project" value="InterPro"/>
</dbReference>
<dbReference type="RefSeq" id="XP_012687956.2">
    <property type="nucleotide sequence ID" value="XM_012832502.3"/>
</dbReference>
<dbReference type="GO" id="GO:0006955">
    <property type="term" value="P:immune response"/>
    <property type="evidence" value="ECO:0007669"/>
    <property type="project" value="InterPro"/>
</dbReference>
<dbReference type="Pfam" id="PF09307">
    <property type="entry name" value="MHC2-interact"/>
    <property type="match status" value="1"/>
</dbReference>
<evidence type="ECO:0000313" key="9">
    <source>
        <dbReference type="RefSeq" id="XP_012687956.2"/>
    </source>
</evidence>
<organism evidence="8 9">
    <name type="scientific">Clupea harengus</name>
    <name type="common">Atlantic herring</name>
    <dbReference type="NCBI Taxonomy" id="7950"/>
    <lineage>
        <taxon>Eukaryota</taxon>
        <taxon>Metazoa</taxon>
        <taxon>Chordata</taxon>
        <taxon>Craniata</taxon>
        <taxon>Vertebrata</taxon>
        <taxon>Euteleostomi</taxon>
        <taxon>Actinopterygii</taxon>
        <taxon>Neopterygii</taxon>
        <taxon>Teleostei</taxon>
        <taxon>Clupei</taxon>
        <taxon>Clupeiformes</taxon>
        <taxon>Clupeoidei</taxon>
        <taxon>Clupeidae</taxon>
        <taxon>Clupea</taxon>
    </lineage>
</organism>
<comment type="subcellular location">
    <subcellularLocation>
        <location evidence="1">Secreted</location>
    </subcellularLocation>
</comment>
<sequence>MPNMPDSETPLVTAAPSGRSNKKALKAAGLTLLACLLLAGQAITGYLVVGQRDQIQDLNNRMHRLKEISRKTASGSVVPMRMHLPMASMPLLRMPEDLADKKDPAASEAPKDASTFLSECQMEAQGLTNSKLPSFRPQCDRVGGYLPQQCWETVCWCVDANGKEIPNSVGKPNCANGSMKVTQAFAARGLLLQPMVEKVEKVEDN</sequence>
<dbReference type="AlphaFoldDB" id="A0A6P3W2D7"/>
<reference evidence="9" key="1">
    <citation type="submission" date="2025-08" db="UniProtKB">
        <authorList>
            <consortium name="RefSeq"/>
        </authorList>
    </citation>
    <scope>IDENTIFICATION</scope>
</reference>
<dbReference type="Pfam" id="PF00086">
    <property type="entry name" value="Thyroglobulin_1"/>
    <property type="match status" value="1"/>
</dbReference>
<evidence type="ECO:0000256" key="2">
    <source>
        <dbReference type="ARBA" id="ARBA00022525"/>
    </source>
</evidence>
<dbReference type="InterPro" id="IPR043530">
    <property type="entry name" value="CD74_antigen"/>
</dbReference>
<keyword evidence="8" id="KW-1185">Reference proteome</keyword>
<dbReference type="CTD" id="30645"/>
<dbReference type="SMART" id="SM00211">
    <property type="entry name" value="TY"/>
    <property type="match status" value="1"/>
</dbReference>
<dbReference type="GO" id="GO:0035718">
    <property type="term" value="F:macrophage migration inhibitory factor binding"/>
    <property type="evidence" value="ECO:0007669"/>
    <property type="project" value="InterPro"/>
</dbReference>
<feature type="disulfide bond" evidence="5 6">
    <location>
        <begin position="120"/>
        <end position="139"/>
    </location>
</feature>
<dbReference type="PANTHER" id="PTHR12352">
    <property type="entry name" value="SECRETED MODULAR CALCIUM-BINDING PROTEIN"/>
    <property type="match status" value="1"/>
</dbReference>
<comment type="caution">
    <text evidence="6">Lacks conserved residue(s) required for the propagation of feature annotation.</text>
</comment>
<evidence type="ECO:0000313" key="8">
    <source>
        <dbReference type="Proteomes" id="UP000515152"/>
    </source>
</evidence>
<feature type="domain" description="Thyroglobulin type-1" evidence="7">
    <location>
        <begin position="117"/>
        <end position="174"/>
    </location>
</feature>
<evidence type="ECO:0000256" key="6">
    <source>
        <dbReference type="PROSITE-ProRule" id="PRU00500"/>
    </source>
</evidence>
<dbReference type="PANTHER" id="PTHR12352:SF3">
    <property type="entry name" value="NIDOGEN-2"/>
    <property type="match status" value="1"/>
</dbReference>
<dbReference type="GO" id="GO:0042289">
    <property type="term" value="F:MHC class II protein binding"/>
    <property type="evidence" value="ECO:0007669"/>
    <property type="project" value="InterPro"/>
</dbReference>
<name>A0A6P3W2D7_CLUHA</name>
<dbReference type="GO" id="GO:0019882">
    <property type="term" value="P:antigen processing and presentation"/>
    <property type="evidence" value="ECO:0007669"/>
    <property type="project" value="InterPro"/>
</dbReference>
<evidence type="ECO:0000259" key="7">
    <source>
        <dbReference type="PROSITE" id="PS51162"/>
    </source>
</evidence>
<dbReference type="GeneID" id="105904599"/>
<evidence type="ECO:0000256" key="3">
    <source>
        <dbReference type="ARBA" id="ARBA00022737"/>
    </source>
</evidence>
<dbReference type="InterPro" id="IPR015386">
    <property type="entry name" value="MHC_II-assoc_invar/CLIP_MHC-bd"/>
</dbReference>
<dbReference type="Gene3D" id="4.10.800.10">
    <property type="entry name" value="Thyroglobulin type-1"/>
    <property type="match status" value="1"/>
</dbReference>
<dbReference type="OrthoDB" id="406800at2759"/>
<keyword evidence="4 5" id="KW-1015">Disulfide bond</keyword>
<accession>A0A6P3W2D7</accession>
<dbReference type="InterPro" id="IPR000716">
    <property type="entry name" value="Thyroglobulin_1"/>
</dbReference>
<dbReference type="Proteomes" id="UP000515152">
    <property type="component" value="Chromosome 8"/>
</dbReference>
<dbReference type="PIRSF" id="PIRSF001992">
    <property type="entry name" value="CD74_antigen"/>
    <property type="match status" value="1"/>
</dbReference>
<gene>
    <name evidence="9" type="primary">cd74b</name>
</gene>
<proteinExistence type="predicted"/>